<gene>
    <name evidence="1" type="ORF">BEN47_15355</name>
</gene>
<dbReference type="AlphaFoldDB" id="A0A1G1T2I7"/>
<organism evidence="1 2">
    <name type="scientific">Hymenobacter lapidarius</name>
    <dbReference type="NCBI Taxonomy" id="1908237"/>
    <lineage>
        <taxon>Bacteria</taxon>
        <taxon>Pseudomonadati</taxon>
        <taxon>Bacteroidota</taxon>
        <taxon>Cytophagia</taxon>
        <taxon>Cytophagales</taxon>
        <taxon>Hymenobacteraceae</taxon>
        <taxon>Hymenobacter</taxon>
    </lineage>
</organism>
<reference evidence="1 2" key="1">
    <citation type="submission" date="2016-08" db="EMBL/GenBank/DDBJ databases">
        <title>Hymenobacter coccineus sp. nov., Hymenobacter lapidarius sp. nov. and Hymenobacter glacialis sp. nov., isolated from Antarctic soil.</title>
        <authorList>
            <person name="Sedlacek I."/>
            <person name="Kralova S."/>
            <person name="Kyrova K."/>
            <person name="Maslanova I."/>
            <person name="Stankova E."/>
            <person name="Vrbovska V."/>
            <person name="Nemec M."/>
            <person name="Bartak M."/>
            <person name="Svec P."/>
            <person name="Busse H.-J."/>
            <person name="Pantucek R."/>
        </authorList>
    </citation>
    <scope>NUCLEOTIDE SEQUENCE [LARGE SCALE GENOMIC DNA]</scope>
    <source>
        <strain evidence="1 2">CCM 8643</strain>
    </source>
</reference>
<protein>
    <submittedName>
        <fullName evidence="1">Uncharacterized protein</fullName>
    </submittedName>
</protein>
<dbReference type="EMBL" id="MDZB01000110">
    <property type="protein sequence ID" value="OGX85093.1"/>
    <property type="molecule type" value="Genomic_DNA"/>
</dbReference>
<proteinExistence type="predicted"/>
<evidence type="ECO:0000313" key="2">
    <source>
        <dbReference type="Proteomes" id="UP000176294"/>
    </source>
</evidence>
<dbReference type="RefSeq" id="WP_070728664.1">
    <property type="nucleotide sequence ID" value="NZ_MDZB01000110.1"/>
</dbReference>
<keyword evidence="2" id="KW-1185">Reference proteome</keyword>
<dbReference type="Proteomes" id="UP000176294">
    <property type="component" value="Unassembled WGS sequence"/>
</dbReference>
<comment type="caution">
    <text evidence="1">The sequence shown here is derived from an EMBL/GenBank/DDBJ whole genome shotgun (WGS) entry which is preliminary data.</text>
</comment>
<name>A0A1G1T2I7_9BACT</name>
<evidence type="ECO:0000313" key="1">
    <source>
        <dbReference type="EMBL" id="OGX85093.1"/>
    </source>
</evidence>
<sequence length="113" mass="12634">MKNLTQTSQPNPAPTAFHFDPVLSRQREVQALPEGLRQVLAEAITRLEPANITVRCIERMPLALRVAISRPDIFEDEVGIVLQYFNKALVRGRAVRQGGDSQLIQDALRCLNA</sequence>
<accession>A0A1G1T2I7</accession>